<dbReference type="SUPFAM" id="SSF110849">
    <property type="entry name" value="ParB/Sulfiredoxin"/>
    <property type="match status" value="1"/>
</dbReference>
<reference evidence="1" key="1">
    <citation type="submission" date="2020-05" db="EMBL/GenBank/DDBJ databases">
        <authorList>
            <person name="Chiriac C."/>
            <person name="Salcher M."/>
            <person name="Ghai R."/>
            <person name="Kavagutti S V."/>
        </authorList>
    </citation>
    <scope>NUCLEOTIDE SEQUENCE</scope>
</reference>
<accession>A0A6J5R3G4</accession>
<protein>
    <recommendedName>
        <fullName evidence="2">ParB/Sulfiredoxin</fullName>
    </recommendedName>
</protein>
<evidence type="ECO:0000313" key="1">
    <source>
        <dbReference type="EMBL" id="CAB4189246.1"/>
    </source>
</evidence>
<dbReference type="InterPro" id="IPR036086">
    <property type="entry name" value="ParB/Sulfiredoxin_sf"/>
</dbReference>
<gene>
    <name evidence="1" type="ORF">UFOVP1184_3</name>
</gene>
<evidence type="ECO:0008006" key="2">
    <source>
        <dbReference type="Google" id="ProtNLM"/>
    </source>
</evidence>
<dbReference type="EMBL" id="LR797135">
    <property type="protein sequence ID" value="CAB4189246.1"/>
    <property type="molecule type" value="Genomic_DNA"/>
</dbReference>
<organism evidence="1">
    <name type="scientific">uncultured Caudovirales phage</name>
    <dbReference type="NCBI Taxonomy" id="2100421"/>
    <lineage>
        <taxon>Viruses</taxon>
        <taxon>Duplodnaviria</taxon>
        <taxon>Heunggongvirae</taxon>
        <taxon>Uroviricota</taxon>
        <taxon>Caudoviricetes</taxon>
        <taxon>Peduoviridae</taxon>
        <taxon>Maltschvirus</taxon>
        <taxon>Maltschvirus maltsch</taxon>
    </lineage>
</organism>
<proteinExistence type="predicted"/>
<sequence length="214" mass="23532">MSGIDFKSRIVGHGEEAPDQLLANPSNWRIHPRAQQDAMKGVLDQVGWVQSVIVNRVTGHLIDGHMRVSLALREDAKTIPVAYVELTPEEESLVLATLDPLGALAGTDKEKLAELLAEVSTDSADLANVLNNLGDDGSGMSATDRLAEWAGMPEFSQDDQTSWKQVIVHFNTPEDLEAFSKLIGQTLTPKTRSIWYPEAEIGRLVTKRYVNEQS</sequence>
<name>A0A6J5R3G4_9CAUD</name>